<dbReference type="GO" id="GO:0046872">
    <property type="term" value="F:metal ion binding"/>
    <property type="evidence" value="ECO:0007669"/>
    <property type="project" value="UniProtKB-KW"/>
</dbReference>
<keyword evidence="3" id="KW-0479">Metal-binding</keyword>
<dbReference type="PANTHER" id="PTHR13832">
    <property type="entry name" value="PROTEIN PHOSPHATASE 2C"/>
    <property type="match status" value="1"/>
</dbReference>
<accession>A0A285RF30</accession>
<evidence type="ECO:0000256" key="6">
    <source>
        <dbReference type="ARBA" id="ARBA00023211"/>
    </source>
</evidence>
<evidence type="ECO:0000256" key="4">
    <source>
        <dbReference type="ARBA" id="ARBA00022801"/>
    </source>
</evidence>
<proteinExistence type="predicted"/>
<dbReference type="OrthoDB" id="9801841at2"/>
<dbReference type="AlphaFoldDB" id="A0A285RF30"/>
<dbReference type="CDD" id="cd00143">
    <property type="entry name" value="PP2Cc"/>
    <property type="match status" value="1"/>
</dbReference>
<dbReference type="PROSITE" id="PS51746">
    <property type="entry name" value="PPM_2"/>
    <property type="match status" value="1"/>
</dbReference>
<dbReference type="PANTHER" id="PTHR13832:SF860">
    <property type="entry name" value="PROTEIN PHOSPHATASE PHPP"/>
    <property type="match status" value="1"/>
</dbReference>
<evidence type="ECO:0000256" key="7">
    <source>
        <dbReference type="ARBA" id="ARBA00047761"/>
    </source>
</evidence>
<feature type="domain" description="PPM-type phosphatase" evidence="9">
    <location>
        <begin position="2"/>
        <end position="244"/>
    </location>
</feature>
<keyword evidence="4" id="KW-0378">Hydrolase</keyword>
<dbReference type="InterPro" id="IPR036457">
    <property type="entry name" value="PPM-type-like_dom_sf"/>
</dbReference>
<evidence type="ECO:0000256" key="1">
    <source>
        <dbReference type="ARBA" id="ARBA00001936"/>
    </source>
</evidence>
<evidence type="ECO:0000256" key="8">
    <source>
        <dbReference type="ARBA" id="ARBA00048336"/>
    </source>
</evidence>
<reference evidence="11" key="1">
    <citation type="submission" date="2017-08" db="EMBL/GenBank/DDBJ databases">
        <authorList>
            <person name="Varghese N."/>
            <person name="Submissions S."/>
        </authorList>
    </citation>
    <scope>NUCLEOTIDE SEQUENCE [LARGE SCALE GENOMIC DNA]</scope>
    <source>
        <strain evidence="11">JC22</strain>
    </source>
</reference>
<dbReference type="InterPro" id="IPR015655">
    <property type="entry name" value="PP2C"/>
</dbReference>
<dbReference type="Proteomes" id="UP000219636">
    <property type="component" value="Unassembled WGS sequence"/>
</dbReference>
<evidence type="ECO:0000256" key="2">
    <source>
        <dbReference type="ARBA" id="ARBA00013081"/>
    </source>
</evidence>
<name>A0A285RF30_9BACL</name>
<keyword evidence="6" id="KW-0464">Manganese</keyword>
<comment type="catalytic activity">
    <reaction evidence="8">
        <text>O-phospho-L-threonyl-[protein] + H2O = L-threonyl-[protein] + phosphate</text>
        <dbReference type="Rhea" id="RHEA:47004"/>
        <dbReference type="Rhea" id="RHEA-COMP:11060"/>
        <dbReference type="Rhea" id="RHEA-COMP:11605"/>
        <dbReference type="ChEBI" id="CHEBI:15377"/>
        <dbReference type="ChEBI" id="CHEBI:30013"/>
        <dbReference type="ChEBI" id="CHEBI:43474"/>
        <dbReference type="ChEBI" id="CHEBI:61977"/>
        <dbReference type="EC" id="3.1.3.16"/>
    </reaction>
</comment>
<gene>
    <name evidence="10" type="ORF">SAMN05880501_101538</name>
</gene>
<dbReference type="SUPFAM" id="SSF81606">
    <property type="entry name" value="PP2C-like"/>
    <property type="match status" value="1"/>
</dbReference>
<evidence type="ECO:0000256" key="5">
    <source>
        <dbReference type="ARBA" id="ARBA00022912"/>
    </source>
</evidence>
<dbReference type="EC" id="3.1.3.16" evidence="2"/>
<protein>
    <recommendedName>
        <fullName evidence="2">protein-serine/threonine phosphatase</fullName>
        <ecNumber evidence="2">3.1.3.16</ecNumber>
    </recommendedName>
</protein>
<dbReference type="EMBL" id="OBMQ01000001">
    <property type="protein sequence ID" value="SOB92696.1"/>
    <property type="molecule type" value="Genomic_DNA"/>
</dbReference>
<dbReference type="GO" id="GO:0004722">
    <property type="term" value="F:protein serine/threonine phosphatase activity"/>
    <property type="evidence" value="ECO:0007669"/>
    <property type="project" value="UniProtKB-EC"/>
</dbReference>
<dbReference type="FunFam" id="3.60.40.10:FF:000002">
    <property type="entry name" value="Serine/threonine phosphatase stp"/>
    <property type="match status" value="1"/>
</dbReference>
<evidence type="ECO:0000259" key="9">
    <source>
        <dbReference type="PROSITE" id="PS51746"/>
    </source>
</evidence>
<dbReference type="InterPro" id="IPR001932">
    <property type="entry name" value="PPM-type_phosphatase-like_dom"/>
</dbReference>
<sequence length="249" mass="27942">MKYTVESDIGRKRKVNEDRAAFFERPDHFKLAILADGMGGHNAGDVASEMAIKEMEKSFLQMKPEDLESPEAKKRWLFDVISELNHKIYNHSLSHESCKGMGSTLIAVLIDGHHCFIAHIGDSRVYYFTQEAVSLVTRDHSFVNILVDYGEISEEEAENHPQKNFIVKSLGTESTIEPDFYELVLENPSYLLICSDGLSNKLTTDEMSAILTLPMSINEKGKKLVQLANESGGEDNISVILLSLDDEEV</sequence>
<keyword evidence="5" id="KW-0904">Protein phosphatase</keyword>
<keyword evidence="11" id="KW-1185">Reference proteome</keyword>
<comment type="catalytic activity">
    <reaction evidence="7">
        <text>O-phospho-L-seryl-[protein] + H2O = L-seryl-[protein] + phosphate</text>
        <dbReference type="Rhea" id="RHEA:20629"/>
        <dbReference type="Rhea" id="RHEA-COMP:9863"/>
        <dbReference type="Rhea" id="RHEA-COMP:11604"/>
        <dbReference type="ChEBI" id="CHEBI:15377"/>
        <dbReference type="ChEBI" id="CHEBI:29999"/>
        <dbReference type="ChEBI" id="CHEBI:43474"/>
        <dbReference type="ChEBI" id="CHEBI:83421"/>
        <dbReference type="EC" id="3.1.3.16"/>
    </reaction>
</comment>
<dbReference type="Pfam" id="PF13672">
    <property type="entry name" value="PP2C_2"/>
    <property type="match status" value="1"/>
</dbReference>
<dbReference type="SMART" id="SM00332">
    <property type="entry name" value="PP2Cc"/>
    <property type="match status" value="1"/>
</dbReference>
<dbReference type="SMART" id="SM00331">
    <property type="entry name" value="PP2C_SIG"/>
    <property type="match status" value="1"/>
</dbReference>
<organism evidence="10 11">
    <name type="scientific">Ureibacillus xyleni</name>
    <dbReference type="NCBI Taxonomy" id="614648"/>
    <lineage>
        <taxon>Bacteria</taxon>
        <taxon>Bacillati</taxon>
        <taxon>Bacillota</taxon>
        <taxon>Bacilli</taxon>
        <taxon>Bacillales</taxon>
        <taxon>Caryophanaceae</taxon>
        <taxon>Ureibacillus</taxon>
    </lineage>
</organism>
<evidence type="ECO:0000256" key="3">
    <source>
        <dbReference type="ARBA" id="ARBA00022723"/>
    </source>
</evidence>
<evidence type="ECO:0000313" key="10">
    <source>
        <dbReference type="EMBL" id="SOB92696.1"/>
    </source>
</evidence>
<evidence type="ECO:0000313" key="11">
    <source>
        <dbReference type="Proteomes" id="UP000219636"/>
    </source>
</evidence>
<dbReference type="Gene3D" id="3.60.40.10">
    <property type="entry name" value="PPM-type phosphatase domain"/>
    <property type="match status" value="1"/>
</dbReference>
<comment type="cofactor">
    <cofactor evidence="1">
        <name>Mn(2+)</name>
        <dbReference type="ChEBI" id="CHEBI:29035"/>
    </cofactor>
</comment>
<dbReference type="RefSeq" id="WP_097072089.1">
    <property type="nucleotide sequence ID" value="NZ_OBMQ01000001.1"/>
</dbReference>
<dbReference type="NCBIfam" id="NF033484">
    <property type="entry name" value="Stp1_PP2C_phos"/>
    <property type="match status" value="1"/>
</dbReference>